<name>A0A397EG92_APHAT</name>
<protein>
    <submittedName>
        <fullName evidence="5">Uncharacterized protein</fullName>
    </submittedName>
</protein>
<evidence type="ECO:0000313" key="11">
    <source>
        <dbReference type="Proteomes" id="UP000286510"/>
    </source>
</evidence>
<dbReference type="EMBL" id="QUTD01001417">
    <property type="protein sequence ID" value="RHY77952.1"/>
    <property type="molecule type" value="Genomic_DNA"/>
</dbReference>
<evidence type="ECO:0000313" key="5">
    <source>
        <dbReference type="EMBL" id="RHY77952.1"/>
    </source>
</evidence>
<dbReference type="AlphaFoldDB" id="A0A397EG92"/>
<dbReference type="EMBL" id="QUTB01004883">
    <property type="protein sequence ID" value="RHY59083.1"/>
    <property type="molecule type" value="Genomic_DNA"/>
</dbReference>
<dbReference type="Proteomes" id="UP000266643">
    <property type="component" value="Unassembled WGS sequence"/>
</dbReference>
<gene>
    <name evidence="2" type="ORF">DYB25_006003</name>
    <name evidence="6" type="ORF">DYB26_000074</name>
    <name evidence="5" type="ORF">DYB30_003952</name>
    <name evidence="4" type="ORF">DYB34_006553</name>
    <name evidence="3" type="ORF">DYB36_006616</name>
</gene>
<dbReference type="EMBL" id="QUTA01012121">
    <property type="protein sequence ID" value="RHX97897.1"/>
    <property type="molecule type" value="Genomic_DNA"/>
</dbReference>
<organism evidence="5 9">
    <name type="scientific">Aphanomyces astaci</name>
    <name type="common">Crayfish plague agent</name>
    <dbReference type="NCBI Taxonomy" id="112090"/>
    <lineage>
        <taxon>Eukaryota</taxon>
        <taxon>Sar</taxon>
        <taxon>Stramenopiles</taxon>
        <taxon>Oomycota</taxon>
        <taxon>Saprolegniomycetes</taxon>
        <taxon>Saprolegniales</taxon>
        <taxon>Verrucalvaceae</taxon>
        <taxon>Aphanomyces</taxon>
    </lineage>
</organism>
<evidence type="ECO:0000313" key="6">
    <source>
        <dbReference type="EMBL" id="RHY83631.1"/>
    </source>
</evidence>
<evidence type="ECO:0000313" key="4">
    <source>
        <dbReference type="EMBL" id="RHY59083.1"/>
    </source>
</evidence>
<evidence type="ECO:0000313" key="7">
    <source>
        <dbReference type="Proteomes" id="UP000265427"/>
    </source>
</evidence>
<feature type="compositionally biased region" description="Basic residues" evidence="1">
    <location>
        <begin position="1"/>
        <end position="14"/>
    </location>
</feature>
<dbReference type="EMBL" id="QUTF01025405">
    <property type="protein sequence ID" value="RHY83631.1"/>
    <property type="molecule type" value="Genomic_DNA"/>
</dbReference>
<evidence type="ECO:0000313" key="2">
    <source>
        <dbReference type="EMBL" id="RHX97897.1"/>
    </source>
</evidence>
<dbReference type="Proteomes" id="UP000266239">
    <property type="component" value="Unassembled WGS sequence"/>
</dbReference>
<sequence>MTKMRNRSFAKSRRTLQETNEPLPVIGKKSQSGKCINQRKPVNQEALAGANGQGMLVASQTTRPDKSLEVQLMAYEDLDVTVPLSFEQNDPAPILKTRHQLRFFERLLVPTCIVRGLKLGECDANVVIISKKAQGYTPSGLLFLVVGYQASPSVLSLRLSDTEYDAWGYGRAVSGFELFCRWLCVVYVKRKRRFNLVWCGSACPRPLRARVDDEAVVCIHKEGMKLPSSTSSFGHEYALVAIYLRQTTSTLTFVVASMANHSVVEVSTNIDETIANDFEVCASSCDSAVDVTFRQRRRQRVVSTAVTTYSIGDLTSCPIVFAGSVALTDGPSSHVQVYDSGMNYVVRSTSGGEAPHYATVCKDDVNPLGISLGTQELRAMFADTRVYGVNCAVNVPWLQHCICTYARMFSVARFGIQQHGRYYLVTVVVMQDKLEYRSGLVFRAMQIRGPLGQGTAAVSFSTVLRTTNGLSSVVLGLSAPCSEVTSDDQNSLQASSQQPECGEIMHCQSCLNRICNVLRGGGAVDVCFHQAIPVRVCFSAFCTPESVARLKSCLQQHSSSLSRHRHRILVVRCTVTDQMLDVQTVEDANFGLTGRSVQHYLTEGHWRGLAVFVVPTEEFHLGGRESQDVDLVHRIHDLVQQQHDVAACDASSIDAPNFENYLIAEALVMEATMMCYSASSLKKPSTITGASSWKFACQLLTNPHRFYERFNRHVAWATMSESVATTLLQFQSHPEWKLVDQIDQMKAPFQALYRWLDNGMHLLQAIRDRNGLLSHDFTSPTNAWTVVAVS</sequence>
<dbReference type="Proteomes" id="UP000265427">
    <property type="component" value="Unassembled WGS sequence"/>
</dbReference>
<proteinExistence type="predicted"/>
<dbReference type="Proteomes" id="UP000286510">
    <property type="component" value="Unassembled WGS sequence"/>
</dbReference>
<comment type="caution">
    <text evidence="5">The sequence shown here is derived from an EMBL/GenBank/DDBJ whole genome shotgun (WGS) entry which is preliminary data.</text>
</comment>
<accession>A0A397EG92</accession>
<reference evidence="7 8" key="1">
    <citation type="submission" date="2018-08" db="EMBL/GenBank/DDBJ databases">
        <title>Aphanomyces genome sequencing and annotation.</title>
        <authorList>
            <person name="Minardi D."/>
            <person name="Oidtmann B."/>
            <person name="Van Der Giezen M."/>
            <person name="Studholme D.J."/>
        </authorList>
    </citation>
    <scope>NUCLEOTIDE SEQUENCE [LARGE SCALE GENOMIC DNA]</scope>
    <source>
        <strain evidence="5 9">D2</strain>
        <strain evidence="6 11">FDL457</strain>
        <strain evidence="3 7">Kv</strain>
        <strain evidence="4 10">Si</strain>
        <strain evidence="2 8">Yx</strain>
    </source>
</reference>
<dbReference type="VEuPathDB" id="FungiDB:H257_15639"/>
<evidence type="ECO:0000313" key="10">
    <source>
        <dbReference type="Proteomes" id="UP000283543"/>
    </source>
</evidence>
<evidence type="ECO:0000313" key="3">
    <source>
        <dbReference type="EMBL" id="RHY05277.1"/>
    </source>
</evidence>
<evidence type="ECO:0000313" key="8">
    <source>
        <dbReference type="Proteomes" id="UP000266239"/>
    </source>
</evidence>
<evidence type="ECO:0000313" key="9">
    <source>
        <dbReference type="Proteomes" id="UP000266643"/>
    </source>
</evidence>
<dbReference type="Proteomes" id="UP000283543">
    <property type="component" value="Unassembled WGS sequence"/>
</dbReference>
<dbReference type="EMBL" id="QUSZ01006572">
    <property type="protein sequence ID" value="RHY05277.1"/>
    <property type="molecule type" value="Genomic_DNA"/>
</dbReference>
<evidence type="ECO:0000256" key="1">
    <source>
        <dbReference type="SAM" id="MobiDB-lite"/>
    </source>
</evidence>
<feature type="region of interest" description="Disordered" evidence="1">
    <location>
        <begin position="1"/>
        <end position="32"/>
    </location>
</feature>